<proteinExistence type="predicted"/>
<protein>
    <submittedName>
        <fullName evidence="3">Uncharacterized protein</fullName>
    </submittedName>
</protein>
<dbReference type="GeneID" id="54302836"/>
<sequence>MLPKAVPIPKGAPNSSMCKESFYSLSDSIELARRFTTAVGTLASNTGYRSVAEIIDEVPRLKEAAHVKDSEIDNLRGKIQGMEEESEKMSRYQVRLYEKEYDRFKDEKLALTSKLEAMEKVNKSQEQSITRLTASESELKEKGRQIKSMWMAEKENLTKANKRIQSLEGEVKKTVAENAQAAIAVKQAQTEMSMTKQSLQSLQNRTSSLEQELRAKCESLDELKKLGVPLTEEEWDKPVDRIEVLWSSASQLVETYFGKDLSIDILHVRQLGWISADFKHQVPIPASNSSAGKTMRVTIILAILARLIDKHIFQPAYILEKDNGIRGVFYHQAKLNSKKESFTRALLLSMFPEEQKSTADVRVSQVLQGMKSYVGNLLPRDEMDRFQEELGKLVYAGRDAWWTIQRLKEHLEPSFELVQFDDFEWKTMWKTIQPKSTGSSRPEGNQVLVLGKKEDEAVLMVFPRIYIVEDDEPYPLTRGTVITKVETEKAMQELQRAASTPPIRKLLSALARQPKSREPSRNGREIMAPKRTDSFLARKSSSDGKSGG</sequence>
<feature type="coiled-coil region" evidence="1">
    <location>
        <begin position="65"/>
        <end position="121"/>
    </location>
</feature>
<feature type="coiled-coil region" evidence="1">
    <location>
        <begin position="157"/>
        <end position="219"/>
    </location>
</feature>
<evidence type="ECO:0000256" key="1">
    <source>
        <dbReference type="SAM" id="Coils"/>
    </source>
</evidence>
<gene>
    <name evidence="3" type="ORF">K452DRAFT_339954</name>
</gene>
<dbReference type="RefSeq" id="XP_033393513.1">
    <property type="nucleotide sequence ID" value="XM_033545331.1"/>
</dbReference>
<keyword evidence="1" id="KW-0175">Coiled coil</keyword>
<reference evidence="3" key="1">
    <citation type="journal article" date="2020" name="Stud. Mycol.">
        <title>101 Dothideomycetes genomes: a test case for predicting lifestyles and emergence of pathogens.</title>
        <authorList>
            <person name="Haridas S."/>
            <person name="Albert R."/>
            <person name="Binder M."/>
            <person name="Bloem J."/>
            <person name="Labutti K."/>
            <person name="Salamov A."/>
            <person name="Andreopoulos B."/>
            <person name="Baker S."/>
            <person name="Barry K."/>
            <person name="Bills G."/>
            <person name="Bluhm B."/>
            <person name="Cannon C."/>
            <person name="Castanera R."/>
            <person name="Culley D."/>
            <person name="Daum C."/>
            <person name="Ezra D."/>
            <person name="Gonzalez J."/>
            <person name="Henrissat B."/>
            <person name="Kuo A."/>
            <person name="Liang C."/>
            <person name="Lipzen A."/>
            <person name="Lutzoni F."/>
            <person name="Magnuson J."/>
            <person name="Mondo S."/>
            <person name="Nolan M."/>
            <person name="Ohm R."/>
            <person name="Pangilinan J."/>
            <person name="Park H.-J."/>
            <person name="Ramirez L."/>
            <person name="Alfaro M."/>
            <person name="Sun H."/>
            <person name="Tritt A."/>
            <person name="Yoshinaga Y."/>
            <person name="Zwiers L.-H."/>
            <person name="Turgeon B."/>
            <person name="Goodwin S."/>
            <person name="Spatafora J."/>
            <person name="Crous P."/>
            <person name="Grigoriev I."/>
        </authorList>
    </citation>
    <scope>NUCLEOTIDE SEQUENCE</scope>
    <source>
        <strain evidence="3">CBS 121167</strain>
    </source>
</reference>
<dbReference type="OrthoDB" id="5421041at2759"/>
<dbReference type="Proteomes" id="UP000799438">
    <property type="component" value="Unassembled WGS sequence"/>
</dbReference>
<organism evidence="3 4">
    <name type="scientific">Aplosporella prunicola CBS 121167</name>
    <dbReference type="NCBI Taxonomy" id="1176127"/>
    <lineage>
        <taxon>Eukaryota</taxon>
        <taxon>Fungi</taxon>
        <taxon>Dikarya</taxon>
        <taxon>Ascomycota</taxon>
        <taxon>Pezizomycotina</taxon>
        <taxon>Dothideomycetes</taxon>
        <taxon>Dothideomycetes incertae sedis</taxon>
        <taxon>Botryosphaeriales</taxon>
        <taxon>Aplosporellaceae</taxon>
        <taxon>Aplosporella</taxon>
    </lineage>
</organism>
<evidence type="ECO:0000256" key="2">
    <source>
        <dbReference type="SAM" id="MobiDB-lite"/>
    </source>
</evidence>
<feature type="region of interest" description="Disordered" evidence="2">
    <location>
        <begin position="509"/>
        <end position="548"/>
    </location>
</feature>
<evidence type="ECO:0000313" key="4">
    <source>
        <dbReference type="Proteomes" id="UP000799438"/>
    </source>
</evidence>
<feature type="compositionally biased region" description="Basic and acidic residues" evidence="2">
    <location>
        <begin position="515"/>
        <end position="533"/>
    </location>
</feature>
<evidence type="ECO:0000313" key="3">
    <source>
        <dbReference type="EMBL" id="KAF2137798.1"/>
    </source>
</evidence>
<accession>A0A6A6B2I1</accession>
<dbReference type="AlphaFoldDB" id="A0A6A6B2I1"/>
<keyword evidence="4" id="KW-1185">Reference proteome</keyword>
<dbReference type="EMBL" id="ML995500">
    <property type="protein sequence ID" value="KAF2137798.1"/>
    <property type="molecule type" value="Genomic_DNA"/>
</dbReference>
<name>A0A6A6B2I1_9PEZI</name>